<keyword evidence="3" id="KW-1185">Reference proteome</keyword>
<sequence length="357" mass="38400">MTTIIESPDELSTSWLSGALGLEVTAYEVVAVGTGQMGSCHRITLQGDPALPSSVLLKLPSGDSGTRQMVAGAYRGEIRFYTELLSTVDIRTPQCLMATSVDDDGRFSMLLEDMAPAEQGDQIAGCTPEQARDAAVNLAGLHGPRWNDPTLNDLGWITLSGPDDASLLASVHGPATDTFLDQLGDAISAETRETLLGCVEVSEAWSLGRQAERFGIVHGDYRLDNLLFAAAGSDGPPVTAIDWQTLSLGLPVRDLAYLVGTGLTIDDRRAHERSIVAAYHQALLAYGVSDYPFETCWDDYRFAMLQGPLVSVFGCAYGARTERGDAMFAAMVERACTAMRDLGTFDLIQEADDPSHR</sequence>
<dbReference type="Gene3D" id="3.90.1200.10">
    <property type="match status" value="1"/>
</dbReference>
<comment type="caution">
    <text evidence="2">The sequence shown here is derived from an EMBL/GenBank/DDBJ whole genome shotgun (WGS) entry which is preliminary data.</text>
</comment>
<dbReference type="RefSeq" id="WP_309965007.1">
    <property type="nucleotide sequence ID" value="NZ_JAVDWH010000001.1"/>
</dbReference>
<organism evidence="2 3">
    <name type="scientific">Aeromicrobium panaciterrae</name>
    <dbReference type="NCBI Taxonomy" id="363861"/>
    <lineage>
        <taxon>Bacteria</taxon>
        <taxon>Bacillati</taxon>
        <taxon>Actinomycetota</taxon>
        <taxon>Actinomycetes</taxon>
        <taxon>Propionibacteriales</taxon>
        <taxon>Nocardioidaceae</taxon>
        <taxon>Aeromicrobium</taxon>
    </lineage>
</organism>
<dbReference type="InterPro" id="IPR052961">
    <property type="entry name" value="Oxido-Kinase-like_Enzymes"/>
</dbReference>
<evidence type="ECO:0000313" key="3">
    <source>
        <dbReference type="Proteomes" id="UP001257739"/>
    </source>
</evidence>
<accession>A0ABU1UJ43</accession>
<evidence type="ECO:0000313" key="2">
    <source>
        <dbReference type="EMBL" id="MDR7085181.1"/>
    </source>
</evidence>
<proteinExistence type="predicted"/>
<reference evidence="2 3" key="1">
    <citation type="submission" date="2023-07" db="EMBL/GenBank/DDBJ databases">
        <title>Sorghum-associated microbial communities from plants grown in Nebraska, USA.</title>
        <authorList>
            <person name="Schachtman D."/>
        </authorList>
    </citation>
    <scope>NUCLEOTIDE SEQUENCE [LARGE SCALE GENOMIC DNA]</scope>
    <source>
        <strain evidence="2 3">BE248</strain>
    </source>
</reference>
<dbReference type="Proteomes" id="UP001257739">
    <property type="component" value="Unassembled WGS sequence"/>
</dbReference>
<dbReference type="PANTHER" id="PTHR23020:SF41">
    <property type="entry name" value="AMINOGLYCOSIDE PHOSPHOTRANSFERASE DOMAIN-CONTAINING PROTEIN"/>
    <property type="match status" value="1"/>
</dbReference>
<dbReference type="SUPFAM" id="SSF56112">
    <property type="entry name" value="Protein kinase-like (PK-like)"/>
    <property type="match status" value="1"/>
</dbReference>
<dbReference type="Pfam" id="PF01636">
    <property type="entry name" value="APH"/>
    <property type="match status" value="1"/>
</dbReference>
<dbReference type="EMBL" id="JAVDWH010000001">
    <property type="protein sequence ID" value="MDR7085181.1"/>
    <property type="molecule type" value="Genomic_DNA"/>
</dbReference>
<dbReference type="InterPro" id="IPR011009">
    <property type="entry name" value="Kinase-like_dom_sf"/>
</dbReference>
<gene>
    <name evidence="2" type="ORF">J2X11_000020</name>
</gene>
<name>A0ABU1UJ43_9ACTN</name>
<evidence type="ECO:0000259" key="1">
    <source>
        <dbReference type="Pfam" id="PF01636"/>
    </source>
</evidence>
<dbReference type="PANTHER" id="PTHR23020">
    <property type="entry name" value="UNCHARACTERIZED NUCLEAR HORMONE RECEPTOR-RELATED"/>
    <property type="match status" value="1"/>
</dbReference>
<protein>
    <recommendedName>
        <fullName evidence="1">Aminoglycoside phosphotransferase domain-containing protein</fullName>
    </recommendedName>
</protein>
<dbReference type="InterPro" id="IPR002575">
    <property type="entry name" value="Aminoglycoside_PTrfase"/>
</dbReference>
<feature type="domain" description="Aminoglycoside phosphotransferase" evidence="1">
    <location>
        <begin position="74"/>
        <end position="280"/>
    </location>
</feature>